<dbReference type="Pfam" id="PF18740">
    <property type="entry name" value="EC042_2821"/>
    <property type="match status" value="1"/>
</dbReference>
<organism evidence="3 4">
    <name type="scientific">Allorhodopirellula solitaria</name>
    <dbReference type="NCBI Taxonomy" id="2527987"/>
    <lineage>
        <taxon>Bacteria</taxon>
        <taxon>Pseudomonadati</taxon>
        <taxon>Planctomycetota</taxon>
        <taxon>Planctomycetia</taxon>
        <taxon>Pirellulales</taxon>
        <taxon>Pirellulaceae</taxon>
        <taxon>Allorhodopirellula</taxon>
    </lineage>
</organism>
<dbReference type="AlphaFoldDB" id="A0A5C5XT78"/>
<gene>
    <name evidence="3" type="ORF">CA85_25520</name>
</gene>
<dbReference type="OrthoDB" id="1398764at2"/>
<sequence length="329" mass="37352">MNPFGKFRCLRDNAKSALLASLEIYNKPQLAYRDECFVILLANAWELCVKALLSKNRVRIFYPKERDKPYLTLSLRDALQAAKPLFPPTVPFAPVAANLNSLVDYRNNAVHFYNEPGLGVLVYGLSQTAIINFRDIFITCFNQDIADEVNLSLMPLSFRAPPDPIEFLRSNADSDNKFLSAYLHLISETTESLETSETDTGRFLTVFSVSLQSTKKITSADVVAGVQNESPEGILLVDRKVDPNKSHPKLQKHVLSDIGRELKGVRFTSYTFQAIVWDHDIKNNPQYYWKPEHGGSSQYSPQLIAFVRSLTKTEIETAIENYRNRNKDH</sequence>
<name>A0A5C5XT78_9BACT</name>
<dbReference type="EMBL" id="SJPK01000005">
    <property type="protein sequence ID" value="TWT66457.1"/>
    <property type="molecule type" value="Genomic_DNA"/>
</dbReference>
<comment type="caution">
    <text evidence="3">The sequence shown here is derived from an EMBL/GenBank/DDBJ whole genome shotgun (WGS) entry which is preliminary data.</text>
</comment>
<keyword evidence="4" id="KW-1185">Reference proteome</keyword>
<evidence type="ECO:0000313" key="4">
    <source>
        <dbReference type="Proteomes" id="UP000318053"/>
    </source>
</evidence>
<proteinExistence type="predicted"/>
<dbReference type="RefSeq" id="WP_146391565.1">
    <property type="nucleotide sequence ID" value="NZ_SJPK01000005.1"/>
</dbReference>
<dbReference type="InterPro" id="IPR049530">
    <property type="entry name" value="EC042_2821"/>
</dbReference>
<protein>
    <submittedName>
        <fullName evidence="3">Uncharacterized protein</fullName>
    </submittedName>
</protein>
<feature type="domain" description="DUF3644" evidence="1">
    <location>
        <begin position="12"/>
        <end position="177"/>
    </location>
</feature>
<dbReference type="Pfam" id="PF12358">
    <property type="entry name" value="DUF3644"/>
    <property type="match status" value="1"/>
</dbReference>
<feature type="domain" description="EC042-2821-like Restriction Endonuclease-like" evidence="2">
    <location>
        <begin position="257"/>
        <end position="321"/>
    </location>
</feature>
<evidence type="ECO:0000313" key="3">
    <source>
        <dbReference type="EMBL" id="TWT66457.1"/>
    </source>
</evidence>
<evidence type="ECO:0000259" key="1">
    <source>
        <dbReference type="Pfam" id="PF12358"/>
    </source>
</evidence>
<evidence type="ECO:0000259" key="2">
    <source>
        <dbReference type="Pfam" id="PF18740"/>
    </source>
</evidence>
<reference evidence="3 4" key="1">
    <citation type="submission" date="2019-02" db="EMBL/GenBank/DDBJ databases">
        <title>Deep-cultivation of Planctomycetes and their phenomic and genomic characterization uncovers novel biology.</title>
        <authorList>
            <person name="Wiegand S."/>
            <person name="Jogler M."/>
            <person name="Boedeker C."/>
            <person name="Pinto D."/>
            <person name="Vollmers J."/>
            <person name="Rivas-Marin E."/>
            <person name="Kohn T."/>
            <person name="Peeters S.H."/>
            <person name="Heuer A."/>
            <person name="Rast P."/>
            <person name="Oberbeckmann S."/>
            <person name="Bunk B."/>
            <person name="Jeske O."/>
            <person name="Meyerdierks A."/>
            <person name="Storesund J.E."/>
            <person name="Kallscheuer N."/>
            <person name="Luecker S."/>
            <person name="Lage O.M."/>
            <person name="Pohl T."/>
            <person name="Merkel B.J."/>
            <person name="Hornburger P."/>
            <person name="Mueller R.-W."/>
            <person name="Bruemmer F."/>
            <person name="Labrenz M."/>
            <person name="Spormann A.M."/>
            <person name="Op Den Camp H."/>
            <person name="Overmann J."/>
            <person name="Amann R."/>
            <person name="Jetten M.S.M."/>
            <person name="Mascher T."/>
            <person name="Medema M.H."/>
            <person name="Devos D.P."/>
            <person name="Kaster A.-K."/>
            <person name="Ovreas L."/>
            <person name="Rohde M."/>
            <person name="Galperin M.Y."/>
            <person name="Jogler C."/>
        </authorList>
    </citation>
    <scope>NUCLEOTIDE SEQUENCE [LARGE SCALE GENOMIC DNA]</scope>
    <source>
        <strain evidence="3 4">CA85</strain>
    </source>
</reference>
<accession>A0A5C5XT78</accession>
<dbReference type="InterPro" id="IPR022104">
    <property type="entry name" value="DUF3644"/>
</dbReference>
<dbReference type="Proteomes" id="UP000318053">
    <property type="component" value="Unassembled WGS sequence"/>
</dbReference>